<dbReference type="EMBL" id="OV725078">
    <property type="protein sequence ID" value="CAH1394007.1"/>
    <property type="molecule type" value="Genomic_DNA"/>
</dbReference>
<evidence type="ECO:0000313" key="1">
    <source>
        <dbReference type="EMBL" id="CAH1394007.1"/>
    </source>
</evidence>
<protein>
    <submittedName>
        <fullName evidence="1">Uncharacterized protein</fullName>
    </submittedName>
</protein>
<reference evidence="1" key="1">
    <citation type="submission" date="2022-01" db="EMBL/GenBank/DDBJ databases">
        <authorList>
            <person name="King R."/>
        </authorList>
    </citation>
    <scope>NUCLEOTIDE SEQUENCE</scope>
</reference>
<organism evidence="1 2">
    <name type="scientific">Nezara viridula</name>
    <name type="common">Southern green stink bug</name>
    <name type="synonym">Cimex viridulus</name>
    <dbReference type="NCBI Taxonomy" id="85310"/>
    <lineage>
        <taxon>Eukaryota</taxon>
        <taxon>Metazoa</taxon>
        <taxon>Ecdysozoa</taxon>
        <taxon>Arthropoda</taxon>
        <taxon>Hexapoda</taxon>
        <taxon>Insecta</taxon>
        <taxon>Pterygota</taxon>
        <taxon>Neoptera</taxon>
        <taxon>Paraneoptera</taxon>
        <taxon>Hemiptera</taxon>
        <taxon>Heteroptera</taxon>
        <taxon>Panheteroptera</taxon>
        <taxon>Pentatomomorpha</taxon>
        <taxon>Pentatomoidea</taxon>
        <taxon>Pentatomidae</taxon>
        <taxon>Pentatominae</taxon>
        <taxon>Nezara</taxon>
    </lineage>
</organism>
<dbReference type="AlphaFoldDB" id="A0A9P0H4L6"/>
<name>A0A9P0H4L6_NEZVI</name>
<keyword evidence="2" id="KW-1185">Reference proteome</keyword>
<accession>A0A9P0H4L6</accession>
<sequence>MSPRYVKRMKQAMKDINLVLVWNNFEDVDSLPSILP</sequence>
<evidence type="ECO:0000313" key="2">
    <source>
        <dbReference type="Proteomes" id="UP001152798"/>
    </source>
</evidence>
<proteinExistence type="predicted"/>
<dbReference type="Proteomes" id="UP001152798">
    <property type="component" value="Chromosome 2"/>
</dbReference>
<gene>
    <name evidence="1" type="ORF">NEZAVI_LOCUS4572</name>
</gene>